<dbReference type="InterPro" id="IPR011051">
    <property type="entry name" value="RmlC_Cupin_sf"/>
</dbReference>
<dbReference type="Proteomes" id="UP000224130">
    <property type="component" value="Unassembled WGS sequence"/>
</dbReference>
<feature type="active site" description="Proton acceptor" evidence="2">
    <location>
        <position position="62"/>
    </location>
</feature>
<dbReference type="Gene3D" id="2.60.120.10">
    <property type="entry name" value="Jelly Rolls"/>
    <property type="match status" value="1"/>
</dbReference>
<evidence type="ECO:0000256" key="2">
    <source>
        <dbReference type="PIRSR" id="PIRSR600888-1"/>
    </source>
</evidence>
<dbReference type="Pfam" id="PF00908">
    <property type="entry name" value="dTDP_sugar_isom"/>
    <property type="match status" value="1"/>
</dbReference>
<dbReference type="RefSeq" id="WP_098464457.1">
    <property type="nucleotide sequence ID" value="NZ_PDJJ01000001.1"/>
</dbReference>
<dbReference type="CDD" id="cd00438">
    <property type="entry name" value="cupin_RmlC"/>
    <property type="match status" value="1"/>
</dbReference>
<organism evidence="3 4">
    <name type="scientific">Isoptericola jiangsuensis</name>
    <dbReference type="NCBI Taxonomy" id="548579"/>
    <lineage>
        <taxon>Bacteria</taxon>
        <taxon>Bacillati</taxon>
        <taxon>Actinomycetota</taxon>
        <taxon>Actinomycetes</taxon>
        <taxon>Micrococcales</taxon>
        <taxon>Promicromonosporaceae</taxon>
        <taxon>Isoptericola</taxon>
    </lineage>
</organism>
<dbReference type="EMBL" id="PDJJ01000001">
    <property type="protein sequence ID" value="PFG44221.1"/>
    <property type="molecule type" value="Genomic_DNA"/>
</dbReference>
<dbReference type="SUPFAM" id="SSF51182">
    <property type="entry name" value="RmlC-like cupins"/>
    <property type="match status" value="1"/>
</dbReference>
<dbReference type="GO" id="GO:0005829">
    <property type="term" value="C:cytosol"/>
    <property type="evidence" value="ECO:0007669"/>
    <property type="project" value="TreeGrafter"/>
</dbReference>
<dbReference type="GO" id="GO:0008830">
    <property type="term" value="F:dTDP-4-dehydrorhamnose 3,5-epimerase activity"/>
    <property type="evidence" value="ECO:0007669"/>
    <property type="project" value="InterPro"/>
</dbReference>
<dbReference type="InterPro" id="IPR000888">
    <property type="entry name" value="RmlC-like"/>
</dbReference>
<dbReference type="AlphaFoldDB" id="A0A2A9F0C2"/>
<sequence>MRVETTRLDGVMRLLPTPHHDERGLFTRTFDAATAGEAGLDPAAFVQDSQSRSHQGVVRGMHGRVGGGEAKLVRVAHGAVLDVVVDARPGSPTFGQWDAHVLDDADFVVLYIPRGFLHGHQTLTPTADVCYRIDAEHDPSEDVAAHHLDPDLAIAWPAPVTTVSARDRAAGTWAELAARLTGG</sequence>
<accession>A0A2A9F0C2</accession>
<dbReference type="GO" id="GO:0019305">
    <property type="term" value="P:dTDP-rhamnose biosynthetic process"/>
    <property type="evidence" value="ECO:0007669"/>
    <property type="project" value="TreeGrafter"/>
</dbReference>
<feature type="active site" description="Proton donor" evidence="2">
    <location>
        <position position="131"/>
    </location>
</feature>
<dbReference type="PANTHER" id="PTHR21047">
    <property type="entry name" value="DTDP-6-DEOXY-D-GLUCOSE-3,5 EPIMERASE"/>
    <property type="match status" value="1"/>
</dbReference>
<name>A0A2A9F0C2_9MICO</name>
<proteinExistence type="inferred from homology"/>
<evidence type="ECO:0000256" key="1">
    <source>
        <dbReference type="ARBA" id="ARBA00010154"/>
    </source>
</evidence>
<dbReference type="OrthoDB" id="9800680at2"/>
<evidence type="ECO:0000313" key="3">
    <source>
        <dbReference type="EMBL" id="PFG44221.1"/>
    </source>
</evidence>
<evidence type="ECO:0000313" key="4">
    <source>
        <dbReference type="Proteomes" id="UP000224130"/>
    </source>
</evidence>
<reference evidence="3 4" key="1">
    <citation type="submission" date="2017-10" db="EMBL/GenBank/DDBJ databases">
        <title>Sequencing the genomes of 1000 actinobacteria strains.</title>
        <authorList>
            <person name="Klenk H.-P."/>
        </authorList>
    </citation>
    <scope>NUCLEOTIDE SEQUENCE [LARGE SCALE GENOMIC DNA]</scope>
    <source>
        <strain evidence="3 4">DSM 21863</strain>
    </source>
</reference>
<comment type="caution">
    <text evidence="3">The sequence shown here is derived from an EMBL/GenBank/DDBJ whole genome shotgun (WGS) entry which is preliminary data.</text>
</comment>
<dbReference type="GO" id="GO:0000271">
    <property type="term" value="P:polysaccharide biosynthetic process"/>
    <property type="evidence" value="ECO:0007669"/>
    <property type="project" value="TreeGrafter"/>
</dbReference>
<gene>
    <name evidence="3" type="ORF">ATJ88_2940</name>
</gene>
<comment type="similarity">
    <text evidence="1">Belongs to the dTDP-4-dehydrorhamnose 3,5-epimerase family.</text>
</comment>
<dbReference type="InterPro" id="IPR014710">
    <property type="entry name" value="RmlC-like_jellyroll"/>
</dbReference>
<dbReference type="PANTHER" id="PTHR21047:SF2">
    <property type="entry name" value="THYMIDINE DIPHOSPHO-4-KETO-RHAMNOSE 3,5-EPIMERASE"/>
    <property type="match status" value="1"/>
</dbReference>
<keyword evidence="4" id="KW-1185">Reference proteome</keyword>
<protein>
    <submittedName>
        <fullName evidence="3">dTDP-4-dehydrorhamnose 3,5-epimerase</fullName>
    </submittedName>
</protein>